<name>A0AAW2IQR6_9LAMI</name>
<comment type="caution">
    <text evidence="1">The sequence shown here is derived from an EMBL/GenBank/DDBJ whole genome shotgun (WGS) entry which is preliminary data.</text>
</comment>
<reference evidence="1" key="1">
    <citation type="submission" date="2020-06" db="EMBL/GenBank/DDBJ databases">
        <authorList>
            <person name="Li T."/>
            <person name="Hu X."/>
            <person name="Zhang T."/>
            <person name="Song X."/>
            <person name="Zhang H."/>
            <person name="Dai N."/>
            <person name="Sheng W."/>
            <person name="Hou X."/>
            <person name="Wei L."/>
        </authorList>
    </citation>
    <scope>NUCLEOTIDE SEQUENCE</scope>
    <source>
        <strain evidence="1">G01</strain>
        <tissue evidence="1">Leaf</tissue>
    </source>
</reference>
<protein>
    <submittedName>
        <fullName evidence="1">Protein arginine N-methyltransferase 1.5</fullName>
    </submittedName>
</protein>
<gene>
    <name evidence="1" type="ORF">Sangu_2828200</name>
</gene>
<reference evidence="1" key="2">
    <citation type="journal article" date="2024" name="Plant">
        <title>Genomic evolution and insights into agronomic trait innovations of Sesamum species.</title>
        <authorList>
            <person name="Miao H."/>
            <person name="Wang L."/>
            <person name="Qu L."/>
            <person name="Liu H."/>
            <person name="Sun Y."/>
            <person name="Le M."/>
            <person name="Wang Q."/>
            <person name="Wei S."/>
            <person name="Zheng Y."/>
            <person name="Lin W."/>
            <person name="Duan Y."/>
            <person name="Cao H."/>
            <person name="Xiong S."/>
            <person name="Wang X."/>
            <person name="Wei L."/>
            <person name="Li C."/>
            <person name="Ma Q."/>
            <person name="Ju M."/>
            <person name="Zhao R."/>
            <person name="Li G."/>
            <person name="Mu C."/>
            <person name="Tian Q."/>
            <person name="Mei H."/>
            <person name="Zhang T."/>
            <person name="Gao T."/>
            <person name="Zhang H."/>
        </authorList>
    </citation>
    <scope>NUCLEOTIDE SEQUENCE</scope>
    <source>
        <strain evidence="1">G01</strain>
    </source>
</reference>
<dbReference type="EMBL" id="JACGWK010001653">
    <property type="protein sequence ID" value="KAL0284415.1"/>
    <property type="molecule type" value="Genomic_DNA"/>
</dbReference>
<proteinExistence type="predicted"/>
<organism evidence="1">
    <name type="scientific">Sesamum angustifolium</name>
    <dbReference type="NCBI Taxonomy" id="2727405"/>
    <lineage>
        <taxon>Eukaryota</taxon>
        <taxon>Viridiplantae</taxon>
        <taxon>Streptophyta</taxon>
        <taxon>Embryophyta</taxon>
        <taxon>Tracheophyta</taxon>
        <taxon>Spermatophyta</taxon>
        <taxon>Magnoliopsida</taxon>
        <taxon>eudicotyledons</taxon>
        <taxon>Gunneridae</taxon>
        <taxon>Pentapetalae</taxon>
        <taxon>asterids</taxon>
        <taxon>lamiids</taxon>
        <taxon>Lamiales</taxon>
        <taxon>Pedaliaceae</taxon>
        <taxon>Sesamum</taxon>
    </lineage>
</organism>
<sequence>MPLGERCGGDKSESRYCNVETEFDDDMPNLLSSNIHGGFDFILDRYSIG</sequence>
<evidence type="ECO:0000313" key="1">
    <source>
        <dbReference type="EMBL" id="KAL0284415.1"/>
    </source>
</evidence>
<dbReference type="AlphaFoldDB" id="A0AAW2IQR6"/>
<accession>A0AAW2IQR6</accession>